<dbReference type="InterPro" id="IPR051465">
    <property type="entry name" value="Cell_Envelope_Struct_Comp"/>
</dbReference>
<dbReference type="GO" id="GO:0008643">
    <property type="term" value="P:carbohydrate transport"/>
    <property type="evidence" value="ECO:0007669"/>
    <property type="project" value="InterPro"/>
</dbReference>
<accession>A0A2T1GKK0</accession>
<feature type="chain" id="PRO_5015376749" evidence="2">
    <location>
        <begin position="23"/>
        <end position="518"/>
    </location>
</feature>
<dbReference type="InterPro" id="IPR007049">
    <property type="entry name" value="Carb-sel_porin_OprB"/>
</dbReference>
<organism evidence="3 4">
    <name type="scientific">Chamaesiphon polymorphus CCALA 037</name>
    <dbReference type="NCBI Taxonomy" id="2107692"/>
    <lineage>
        <taxon>Bacteria</taxon>
        <taxon>Bacillati</taxon>
        <taxon>Cyanobacteriota</taxon>
        <taxon>Cyanophyceae</taxon>
        <taxon>Gomontiellales</taxon>
        <taxon>Chamaesiphonaceae</taxon>
        <taxon>Chamaesiphon</taxon>
    </lineage>
</organism>
<feature type="signal peptide" evidence="2">
    <location>
        <begin position="1"/>
        <end position="22"/>
    </location>
</feature>
<dbReference type="InterPro" id="IPR047684">
    <property type="entry name" value="Por_som-like"/>
</dbReference>
<dbReference type="Pfam" id="PF04966">
    <property type="entry name" value="OprB"/>
    <property type="match status" value="1"/>
</dbReference>
<dbReference type="Gene3D" id="2.40.160.180">
    <property type="entry name" value="Carbohydrate-selective porin OprB"/>
    <property type="match status" value="1"/>
</dbReference>
<dbReference type="Proteomes" id="UP000238937">
    <property type="component" value="Unassembled WGS sequence"/>
</dbReference>
<dbReference type="OrthoDB" id="468251at2"/>
<sequence>MKWYPLPLSMFLLLLSANSLLAELAAPAGAEKSPVVKDLTSGQQRSNVRPTDRSFQAVRSLIDRYGCITANPNDFSDPARILTRYEFATGLNNCLTRMNELSASSTTVAIRPEDLNILNRLQQEFAPELAIIRERANTIADSTNKLNTQQFSPTTKLRGQVIVAVNAGGFSGERIIDAQGRQIANEQPPATTLYRVALDLNTSFTGTDALRILLETGSGGGTTNVTGLLEPTFGSVIDFSVKPPTRNTIGIGRLVYAFKPNPDLQVAIGPDIRISDYIDRNRYANLSFRDFNSQVFVNNLLLMTNDGPSAGGAIDWNPDRGAFSLRATYSARDAANSSSQGPIRGGASFVPLLYPIQGGNRGLFGDTHQYTAELEYAPSKAMAVRLQYSGGEVYDRRFDVAGINVELQISPQIAFFGRYGYGSYEKTTFGNINPNYWMAGLAFPDLLMKGSLAGIAIGQPFISNEVGNANQTNIEAFYRIAVSDNIQVTPSIQIVNNPSNQSANGTIVTGTVQTVFSF</sequence>
<dbReference type="PANTHER" id="PTHR43308:SF1">
    <property type="entry name" value="OUTER MEMBRANE PROTEIN ALPHA"/>
    <property type="match status" value="1"/>
</dbReference>
<evidence type="ECO:0000313" key="4">
    <source>
        <dbReference type="Proteomes" id="UP000238937"/>
    </source>
</evidence>
<dbReference type="GO" id="GO:0016020">
    <property type="term" value="C:membrane"/>
    <property type="evidence" value="ECO:0007669"/>
    <property type="project" value="InterPro"/>
</dbReference>
<comment type="similarity">
    <text evidence="1 2">Belongs to the OprB family.</text>
</comment>
<keyword evidence="4" id="KW-1185">Reference proteome</keyword>
<comment type="caution">
    <text evidence="3">The sequence shown here is derived from an EMBL/GenBank/DDBJ whole genome shotgun (WGS) entry which is preliminary data.</text>
</comment>
<reference evidence="3 4" key="1">
    <citation type="submission" date="2018-03" db="EMBL/GenBank/DDBJ databases">
        <title>The ancient ancestry and fast evolution of plastids.</title>
        <authorList>
            <person name="Moore K.R."/>
            <person name="Magnabosco C."/>
            <person name="Momper L."/>
            <person name="Gold D.A."/>
            <person name="Bosak T."/>
            <person name="Fournier G.P."/>
        </authorList>
    </citation>
    <scope>NUCLEOTIDE SEQUENCE [LARGE SCALE GENOMIC DNA]</scope>
    <source>
        <strain evidence="3 4">CCALA 037</strain>
    </source>
</reference>
<dbReference type="AlphaFoldDB" id="A0A2T1GKK0"/>
<name>A0A2T1GKK0_9CYAN</name>
<dbReference type="InterPro" id="IPR038673">
    <property type="entry name" value="OprB_sf"/>
</dbReference>
<dbReference type="NCBIfam" id="NF033921">
    <property type="entry name" value="por_somb"/>
    <property type="match status" value="1"/>
</dbReference>
<dbReference type="PANTHER" id="PTHR43308">
    <property type="entry name" value="OUTER MEMBRANE PROTEIN ALPHA-RELATED"/>
    <property type="match status" value="1"/>
</dbReference>
<evidence type="ECO:0000256" key="1">
    <source>
        <dbReference type="ARBA" id="ARBA00008769"/>
    </source>
</evidence>
<dbReference type="RefSeq" id="WP_106301079.1">
    <property type="nucleotide sequence ID" value="NZ_PVWO01000041.1"/>
</dbReference>
<dbReference type="EMBL" id="PVWO01000041">
    <property type="protein sequence ID" value="PSB58279.1"/>
    <property type="molecule type" value="Genomic_DNA"/>
</dbReference>
<protein>
    <submittedName>
        <fullName evidence="3">S-layer protein</fullName>
    </submittedName>
</protein>
<gene>
    <name evidence="3" type="ORF">C7B77_05340</name>
</gene>
<evidence type="ECO:0000256" key="2">
    <source>
        <dbReference type="RuleBase" id="RU363072"/>
    </source>
</evidence>
<dbReference type="GO" id="GO:0015288">
    <property type="term" value="F:porin activity"/>
    <property type="evidence" value="ECO:0007669"/>
    <property type="project" value="InterPro"/>
</dbReference>
<evidence type="ECO:0000313" key="3">
    <source>
        <dbReference type="EMBL" id="PSB58279.1"/>
    </source>
</evidence>
<keyword evidence="2" id="KW-0732">Signal</keyword>
<proteinExistence type="inferred from homology"/>